<dbReference type="Proteomes" id="UP000266206">
    <property type="component" value="Unassembled WGS sequence"/>
</dbReference>
<gene>
    <name evidence="1" type="ORF">CJP73_10710</name>
</gene>
<protein>
    <submittedName>
        <fullName evidence="1">Uncharacterized protein</fullName>
    </submittedName>
</protein>
<reference evidence="1 2" key="1">
    <citation type="submission" date="2017-08" db="EMBL/GenBank/DDBJ databases">
        <title>Pusillimonas indicus sp. nov., a member of the family Alcaligenaceae isolated from surface seawater.</title>
        <authorList>
            <person name="Li J."/>
        </authorList>
    </citation>
    <scope>NUCLEOTIDE SEQUENCE [LARGE SCALE GENOMIC DNA]</scope>
    <source>
        <strain evidence="1 2">L52-1-41</strain>
    </source>
</reference>
<dbReference type="OrthoDB" id="1493841at2"/>
<name>A0A3A1YV54_9BURK</name>
<dbReference type="AlphaFoldDB" id="A0A3A1YV54"/>
<proteinExistence type="predicted"/>
<dbReference type="EMBL" id="NQYH01000009">
    <property type="protein sequence ID" value="RIY40334.1"/>
    <property type="molecule type" value="Genomic_DNA"/>
</dbReference>
<sequence>MATTPISADYSAITTIGLPGAPCLNTVALFNCAYEEDSVSAIDVFIENCKEINKLWAAKTAISPEFGRLLLLGYVSAVESFFRTVFRSIINTDAKAQSDAHSYVVPYGAVLYHRKNTVAEALLEGYSFAGEKDVRSAFTKFLDVPNLPEPIKTMLIEYEKICQLRHCCVHRFGKLGTQNGIVLGLKLHSVALEKPLSLDKQKLGEIASWLMSFSKAMNNYMFHTLLERSVSEKNPYKHNWNWIYKKDRVTFEKLYNLFKTSKDANPSPSAKELYERFKAVMQR</sequence>
<organism evidence="1 2">
    <name type="scientific">Neopusillimonas maritima</name>
    <dbReference type="NCBI Taxonomy" id="2026239"/>
    <lineage>
        <taxon>Bacteria</taxon>
        <taxon>Pseudomonadati</taxon>
        <taxon>Pseudomonadota</taxon>
        <taxon>Betaproteobacteria</taxon>
        <taxon>Burkholderiales</taxon>
        <taxon>Alcaligenaceae</taxon>
        <taxon>Neopusillimonas</taxon>
    </lineage>
</organism>
<comment type="caution">
    <text evidence="1">The sequence shown here is derived from an EMBL/GenBank/DDBJ whole genome shotgun (WGS) entry which is preliminary data.</text>
</comment>
<dbReference type="RefSeq" id="WP_119516416.1">
    <property type="nucleotide sequence ID" value="NZ_NQYH01000009.1"/>
</dbReference>
<evidence type="ECO:0000313" key="1">
    <source>
        <dbReference type="EMBL" id="RIY40334.1"/>
    </source>
</evidence>
<evidence type="ECO:0000313" key="2">
    <source>
        <dbReference type="Proteomes" id="UP000266206"/>
    </source>
</evidence>
<accession>A0A3A1YV54</accession>